<dbReference type="AlphaFoldDB" id="A0A919ILE9"/>
<name>A0A919ILE9_9ACTN</name>
<dbReference type="Gene3D" id="3.40.50.150">
    <property type="entry name" value="Vaccinia Virus protein VP39"/>
    <property type="match status" value="1"/>
</dbReference>
<protein>
    <recommendedName>
        <fullName evidence="4">Methyltransferase</fullName>
    </recommendedName>
</protein>
<dbReference type="Pfam" id="PF04672">
    <property type="entry name" value="Methyltransf_19"/>
    <property type="match status" value="1"/>
</dbReference>
<comment type="caution">
    <text evidence="2">The sequence shown here is derived from an EMBL/GenBank/DDBJ whole genome shotgun (WGS) entry which is preliminary data.</text>
</comment>
<dbReference type="SUPFAM" id="SSF53335">
    <property type="entry name" value="S-adenosyl-L-methionine-dependent methyltransferases"/>
    <property type="match status" value="1"/>
</dbReference>
<evidence type="ECO:0008006" key="4">
    <source>
        <dbReference type="Google" id="ProtNLM"/>
    </source>
</evidence>
<organism evidence="2 3">
    <name type="scientific">Actinoplanes cyaneus</name>
    <dbReference type="NCBI Taxonomy" id="52696"/>
    <lineage>
        <taxon>Bacteria</taxon>
        <taxon>Bacillati</taxon>
        <taxon>Actinomycetota</taxon>
        <taxon>Actinomycetes</taxon>
        <taxon>Micromonosporales</taxon>
        <taxon>Micromonosporaceae</taxon>
        <taxon>Actinoplanes</taxon>
    </lineage>
</organism>
<evidence type="ECO:0000256" key="1">
    <source>
        <dbReference type="SAM" id="MobiDB-lite"/>
    </source>
</evidence>
<dbReference type="InterPro" id="IPR029063">
    <property type="entry name" value="SAM-dependent_MTases_sf"/>
</dbReference>
<accession>A0A919ILE9</accession>
<gene>
    <name evidence="2" type="ORF">Acy02nite_50970</name>
</gene>
<keyword evidence="3" id="KW-1185">Reference proteome</keyword>
<feature type="compositionally biased region" description="Basic and acidic residues" evidence="1">
    <location>
        <begin position="241"/>
        <end position="256"/>
    </location>
</feature>
<dbReference type="InterPro" id="IPR006764">
    <property type="entry name" value="SAM_dep_MeTrfase_SAV2177_type"/>
</dbReference>
<dbReference type="PIRSF" id="PIRSF017393">
    <property type="entry name" value="MTase_SAV2177"/>
    <property type="match status" value="1"/>
</dbReference>
<evidence type="ECO:0000313" key="2">
    <source>
        <dbReference type="EMBL" id="GID67216.1"/>
    </source>
</evidence>
<reference evidence="2" key="1">
    <citation type="submission" date="2021-01" db="EMBL/GenBank/DDBJ databases">
        <title>Whole genome shotgun sequence of Actinoplanes cyaneus NBRC 14990.</title>
        <authorList>
            <person name="Komaki H."/>
            <person name="Tamura T."/>
        </authorList>
    </citation>
    <scope>NUCLEOTIDE SEQUENCE</scope>
    <source>
        <strain evidence="2">NBRC 14990</strain>
    </source>
</reference>
<feature type="region of interest" description="Disordered" evidence="1">
    <location>
        <begin position="240"/>
        <end position="269"/>
    </location>
</feature>
<dbReference type="RefSeq" id="WP_239175188.1">
    <property type="nucleotide sequence ID" value="NZ_BAAAUC010000004.1"/>
</dbReference>
<evidence type="ECO:0000313" key="3">
    <source>
        <dbReference type="Proteomes" id="UP000619479"/>
    </source>
</evidence>
<proteinExistence type="predicted"/>
<dbReference type="EMBL" id="BOMH01000038">
    <property type="protein sequence ID" value="GID67216.1"/>
    <property type="molecule type" value="Genomic_DNA"/>
</dbReference>
<sequence length="269" mass="29531">MNDSRLDITRAHPARRYDYWLGGKDNFAADRESGDLVAEQFPAIRTAVVENRKFLRRAVTYLSERGMRQFLDVGTGLPTADNTHEVAQRIAPESRIVYVDNDPLVLSHARALLTSTPQGRTAYLDADLRDPGVILADPVLRATLDLSQPVALMLVSVLHFVTDDTIAHRAVRTLLDALPAGSYLVLSHATNDFMPADAVEGIAAADRATRVDFGFRTREQIAAFADGLQLVEPGIVSTAEWRPEPGDDPPPAREDTAGWCLLARKPHTA</sequence>
<dbReference type="Proteomes" id="UP000619479">
    <property type="component" value="Unassembled WGS sequence"/>
</dbReference>